<reference evidence="1 2" key="1">
    <citation type="submission" date="2021-06" db="EMBL/GenBank/DDBJ databases">
        <title>Caerostris darwini draft genome.</title>
        <authorList>
            <person name="Kono N."/>
            <person name="Arakawa K."/>
        </authorList>
    </citation>
    <scope>NUCLEOTIDE SEQUENCE [LARGE SCALE GENOMIC DNA]</scope>
</reference>
<gene>
    <name evidence="1" type="ORF">CDAR_308091</name>
</gene>
<proteinExistence type="predicted"/>
<evidence type="ECO:0000313" key="1">
    <source>
        <dbReference type="EMBL" id="GIY60819.1"/>
    </source>
</evidence>
<organism evidence="1 2">
    <name type="scientific">Caerostris darwini</name>
    <dbReference type="NCBI Taxonomy" id="1538125"/>
    <lineage>
        <taxon>Eukaryota</taxon>
        <taxon>Metazoa</taxon>
        <taxon>Ecdysozoa</taxon>
        <taxon>Arthropoda</taxon>
        <taxon>Chelicerata</taxon>
        <taxon>Arachnida</taxon>
        <taxon>Araneae</taxon>
        <taxon>Araneomorphae</taxon>
        <taxon>Entelegynae</taxon>
        <taxon>Araneoidea</taxon>
        <taxon>Araneidae</taxon>
        <taxon>Caerostris</taxon>
    </lineage>
</organism>
<dbReference type="Proteomes" id="UP001054837">
    <property type="component" value="Unassembled WGS sequence"/>
</dbReference>
<keyword evidence="2" id="KW-1185">Reference proteome</keyword>
<protein>
    <submittedName>
        <fullName evidence="1">Uncharacterized protein</fullName>
    </submittedName>
</protein>
<evidence type="ECO:0000313" key="2">
    <source>
        <dbReference type="Proteomes" id="UP001054837"/>
    </source>
</evidence>
<dbReference type="AlphaFoldDB" id="A0AAV4USS9"/>
<comment type="caution">
    <text evidence="1">The sequence shown here is derived from an EMBL/GenBank/DDBJ whole genome shotgun (WGS) entry which is preliminary data.</text>
</comment>
<sequence>MAFFFVFNPKPFTFRCFSAVLFSVVLRLVSLREAGQLLPAQINSTDWRLTYRTEYGLMLKRKIPHSLNKMMVNFLQSTTMAFFFVSSPKPFTFRCFSAVLFSVVLHLVSLWEAGQLLPAQRNSEDERLTYRKEYGLMLWEKYPYPIFLENCCPQS</sequence>
<accession>A0AAV4USS9</accession>
<dbReference type="EMBL" id="BPLQ01011857">
    <property type="protein sequence ID" value="GIY60819.1"/>
    <property type="molecule type" value="Genomic_DNA"/>
</dbReference>
<name>A0AAV4USS9_9ARAC</name>